<proteinExistence type="predicted"/>
<name>X6NQP4_RETFI</name>
<protein>
    <recommendedName>
        <fullName evidence="3">Profilin</fullName>
    </recommendedName>
</protein>
<keyword evidence="2" id="KW-1185">Reference proteome</keyword>
<organism evidence="1 2">
    <name type="scientific">Reticulomyxa filosa</name>
    <dbReference type="NCBI Taxonomy" id="46433"/>
    <lineage>
        <taxon>Eukaryota</taxon>
        <taxon>Sar</taxon>
        <taxon>Rhizaria</taxon>
        <taxon>Retaria</taxon>
        <taxon>Foraminifera</taxon>
        <taxon>Monothalamids</taxon>
        <taxon>Reticulomyxidae</taxon>
        <taxon>Reticulomyxa</taxon>
    </lineage>
</organism>
<dbReference type="Proteomes" id="UP000023152">
    <property type="component" value="Unassembled WGS sequence"/>
</dbReference>
<evidence type="ECO:0000313" key="1">
    <source>
        <dbReference type="EMBL" id="ETO27682.1"/>
    </source>
</evidence>
<dbReference type="EMBL" id="ASPP01007111">
    <property type="protein sequence ID" value="ETO27682.1"/>
    <property type="molecule type" value="Genomic_DNA"/>
</dbReference>
<comment type="caution">
    <text evidence="1">The sequence shown here is derived from an EMBL/GenBank/DDBJ whole genome shotgun (WGS) entry which is preliminary data.</text>
</comment>
<accession>X6NQP4</accession>
<sequence>MNLREKGGRHQKKKKLNKTMSWDEYCQAIQQLGFSKVTIVNRETYVAIAQSPKEAIATTYMDGSTTINENEELSSDWKSSKRQLFRFYGMKFKIVKRDESQGKWLIGERPSDFIVVRAFQAVWFIASARKKSDQSKTGFTSAQEAFDTINKELWSGLEGYI</sequence>
<dbReference type="AlphaFoldDB" id="X6NQP4"/>
<evidence type="ECO:0008006" key="3">
    <source>
        <dbReference type="Google" id="ProtNLM"/>
    </source>
</evidence>
<gene>
    <name evidence="1" type="ORF">RFI_09454</name>
</gene>
<evidence type="ECO:0000313" key="2">
    <source>
        <dbReference type="Proteomes" id="UP000023152"/>
    </source>
</evidence>
<reference evidence="1 2" key="1">
    <citation type="journal article" date="2013" name="Curr. Biol.">
        <title>The Genome of the Foraminiferan Reticulomyxa filosa.</title>
        <authorList>
            <person name="Glockner G."/>
            <person name="Hulsmann N."/>
            <person name="Schleicher M."/>
            <person name="Noegel A.A."/>
            <person name="Eichinger L."/>
            <person name="Gallinger C."/>
            <person name="Pawlowski J."/>
            <person name="Sierra R."/>
            <person name="Euteneuer U."/>
            <person name="Pillet L."/>
            <person name="Moustafa A."/>
            <person name="Platzer M."/>
            <person name="Groth M."/>
            <person name="Szafranski K."/>
            <person name="Schliwa M."/>
        </authorList>
    </citation>
    <scope>NUCLEOTIDE SEQUENCE [LARGE SCALE GENOMIC DNA]</scope>
</reference>